<accession>A0ABP8IVI0</accession>
<dbReference type="InterPro" id="IPR015946">
    <property type="entry name" value="KH_dom-like_a/b"/>
</dbReference>
<keyword evidence="2" id="KW-1185">Reference proteome</keyword>
<dbReference type="Gene3D" id="3.30.300.20">
    <property type="match status" value="1"/>
</dbReference>
<dbReference type="Proteomes" id="UP001500454">
    <property type="component" value="Unassembled WGS sequence"/>
</dbReference>
<proteinExistence type="predicted"/>
<dbReference type="InterPro" id="IPR036102">
    <property type="entry name" value="OsmC/Ohrsf"/>
</dbReference>
<dbReference type="InterPro" id="IPR003718">
    <property type="entry name" value="OsmC/Ohr_fam"/>
</dbReference>
<sequence>MDTLTIQPNPTPMINQRGNAVWNGDIKGGGEISTQSGTVKAPYSVGARFQGEKGTNPEELIGAAHAGCYTMFLTGNLTKAGKQVKQIRTESKVTLDTSGDVPKVVKISLTTEGEVEGVSQEEFQQFAENAKENCPISQLLKAVPEMELAKATLKQ</sequence>
<dbReference type="EMBL" id="BAABHA010000002">
    <property type="protein sequence ID" value="GAA4375536.1"/>
    <property type="molecule type" value="Genomic_DNA"/>
</dbReference>
<dbReference type="InterPro" id="IPR052707">
    <property type="entry name" value="OsmC_Ohr_Peroxiredoxin"/>
</dbReference>
<dbReference type="PANTHER" id="PTHR42830:SF1">
    <property type="entry name" value="OSMOTICALLY INDUCIBLE FAMILY PROTEIN"/>
    <property type="match status" value="1"/>
</dbReference>
<evidence type="ECO:0000313" key="1">
    <source>
        <dbReference type="EMBL" id="GAA4375536.1"/>
    </source>
</evidence>
<name>A0ABP8IVI0_9BACT</name>
<evidence type="ECO:0000313" key="2">
    <source>
        <dbReference type="Proteomes" id="UP001500454"/>
    </source>
</evidence>
<dbReference type="PANTHER" id="PTHR42830">
    <property type="entry name" value="OSMOTICALLY INDUCIBLE FAMILY PROTEIN"/>
    <property type="match status" value="1"/>
</dbReference>
<reference evidence="2" key="1">
    <citation type="journal article" date="2019" name="Int. J. Syst. Evol. Microbiol.">
        <title>The Global Catalogue of Microorganisms (GCM) 10K type strain sequencing project: providing services to taxonomists for standard genome sequencing and annotation.</title>
        <authorList>
            <consortium name="The Broad Institute Genomics Platform"/>
            <consortium name="The Broad Institute Genome Sequencing Center for Infectious Disease"/>
            <person name="Wu L."/>
            <person name="Ma J."/>
        </authorList>
    </citation>
    <scope>NUCLEOTIDE SEQUENCE [LARGE SCALE GENOMIC DNA]</scope>
    <source>
        <strain evidence="2">JCM 17924</strain>
    </source>
</reference>
<comment type="caution">
    <text evidence="1">The sequence shown here is derived from an EMBL/GenBank/DDBJ whole genome shotgun (WGS) entry which is preliminary data.</text>
</comment>
<dbReference type="SUPFAM" id="SSF82784">
    <property type="entry name" value="OsmC-like"/>
    <property type="match status" value="1"/>
</dbReference>
<organism evidence="1 2">
    <name type="scientific">Hymenobacter koreensis</name>
    <dbReference type="NCBI Taxonomy" id="1084523"/>
    <lineage>
        <taxon>Bacteria</taxon>
        <taxon>Pseudomonadati</taxon>
        <taxon>Bacteroidota</taxon>
        <taxon>Cytophagia</taxon>
        <taxon>Cytophagales</taxon>
        <taxon>Hymenobacteraceae</taxon>
        <taxon>Hymenobacter</taxon>
    </lineage>
</organism>
<dbReference type="Pfam" id="PF02566">
    <property type="entry name" value="OsmC"/>
    <property type="match status" value="1"/>
</dbReference>
<dbReference type="NCBIfam" id="TIGR03562">
    <property type="entry name" value="osmo_induc_OsmC"/>
    <property type="match status" value="1"/>
</dbReference>
<protein>
    <submittedName>
        <fullName evidence="1">OsmC family protein</fullName>
    </submittedName>
</protein>
<dbReference type="InterPro" id="IPR019904">
    <property type="entry name" value="Peroxiredoxin_OsmC"/>
</dbReference>
<gene>
    <name evidence="1" type="ORF">GCM10023186_08330</name>
</gene>